<reference evidence="5 6" key="1">
    <citation type="submission" date="2018-10" db="EMBL/GenBank/DDBJ databases">
        <title>Aeromicrobium sp. 9W16Y-2 whole genome shotgun sequence.</title>
        <authorList>
            <person name="Li F."/>
        </authorList>
    </citation>
    <scope>NUCLEOTIDE SEQUENCE [LARGE SCALE GENOMIC DNA]</scope>
    <source>
        <strain evidence="5 6">9W16Y-2</strain>
    </source>
</reference>
<dbReference type="Gene3D" id="1.10.510.10">
    <property type="entry name" value="Transferase(Phosphotransferase) domain 1"/>
    <property type="match status" value="1"/>
</dbReference>
<dbReference type="RefSeq" id="WP_121792686.1">
    <property type="nucleotide sequence ID" value="NZ_RDBF01000001.1"/>
</dbReference>
<evidence type="ECO:0000256" key="2">
    <source>
        <dbReference type="SAM" id="MobiDB-lite"/>
    </source>
</evidence>
<evidence type="ECO:0000259" key="4">
    <source>
        <dbReference type="PROSITE" id="PS50011"/>
    </source>
</evidence>
<feature type="region of interest" description="Disordered" evidence="2">
    <location>
        <begin position="385"/>
        <end position="404"/>
    </location>
</feature>
<dbReference type="InterPro" id="IPR000719">
    <property type="entry name" value="Prot_kinase_dom"/>
</dbReference>
<evidence type="ECO:0000313" key="6">
    <source>
        <dbReference type="Proteomes" id="UP000282515"/>
    </source>
</evidence>
<dbReference type="InterPro" id="IPR008979">
    <property type="entry name" value="Galactose-bd-like_sf"/>
</dbReference>
<dbReference type="OrthoDB" id="9786339at2"/>
<feature type="transmembrane region" description="Helical" evidence="3">
    <location>
        <begin position="332"/>
        <end position="353"/>
    </location>
</feature>
<dbReference type="Pfam" id="PF00069">
    <property type="entry name" value="Pkinase"/>
    <property type="match status" value="1"/>
</dbReference>
<keyword evidence="6" id="KW-1185">Reference proteome</keyword>
<dbReference type="Gene3D" id="3.30.200.20">
    <property type="entry name" value="Phosphorylase Kinase, domain 1"/>
    <property type="match status" value="1"/>
</dbReference>
<dbReference type="InterPro" id="IPR011009">
    <property type="entry name" value="Kinase-like_dom_sf"/>
</dbReference>
<evidence type="ECO:0000256" key="1">
    <source>
        <dbReference type="ARBA" id="ARBA00023170"/>
    </source>
</evidence>
<proteinExistence type="predicted"/>
<sequence>MTSERRALAPGVVLAGRYELHDLVSESLGASNWRAHDHILNRNVRVELLPSDDPRSGNFLQAARDSTKVTDHRFLRVLDLIEDDAGYHVIVREWARAVPLSSLLVQSPLPSRRAATVVAEVAQALAHAHEHGLYHRRLTPNQVLLKESGAVRIVGLGVATALAPVDQHVSAADLDSYERADIHAIGRLLYACLVSRWPGGHVDGLRAAPTEHGRLLRPRQVRAGVARDIDTVCDRILGDPPRHHEPPLTKASDIAHVLLLTGEDDDVDSEQLVHSPVSSPDLLRLDPVILPSGPPPGLAPPRRRPKAFEPPPPTRLERGRRRLREAARGDRGLVLLGVLGTVMIVAVLALLVAQSTRSTDPDGTPTPSASEPARVVPVQTAIDFDPQGSDLEENPRLVDNAVDDDPESGWYTSTYYGDPAFGRLKDGVGLILDLGSPTQVEQVQLRLAGSPTDLSIMTAPSTMQQAPTSLDDLREVAVLDGAGQDAAIALPSGTYTRYVVVWLRSLPQVGTDEYRGEIRGVAVRGR</sequence>
<dbReference type="EMBL" id="RDBF01000001">
    <property type="protein sequence ID" value="RLV57278.1"/>
    <property type="molecule type" value="Genomic_DNA"/>
</dbReference>
<dbReference type="GO" id="GO:0005524">
    <property type="term" value="F:ATP binding"/>
    <property type="evidence" value="ECO:0007669"/>
    <property type="project" value="InterPro"/>
</dbReference>
<evidence type="ECO:0000256" key="3">
    <source>
        <dbReference type="SAM" id="Phobius"/>
    </source>
</evidence>
<dbReference type="SMART" id="SM00220">
    <property type="entry name" value="S_TKc"/>
    <property type="match status" value="1"/>
</dbReference>
<dbReference type="SUPFAM" id="SSF49785">
    <property type="entry name" value="Galactose-binding domain-like"/>
    <property type="match status" value="1"/>
</dbReference>
<protein>
    <recommendedName>
        <fullName evidence="4">Protein kinase domain-containing protein</fullName>
    </recommendedName>
</protein>
<dbReference type="AlphaFoldDB" id="A0A3L8PSA7"/>
<keyword evidence="1" id="KW-0675">Receptor</keyword>
<dbReference type="GO" id="GO:0004672">
    <property type="term" value="F:protein kinase activity"/>
    <property type="evidence" value="ECO:0007669"/>
    <property type="project" value="InterPro"/>
</dbReference>
<name>A0A3L8PSA7_9ACTN</name>
<dbReference type="Proteomes" id="UP000282515">
    <property type="component" value="Unassembled WGS sequence"/>
</dbReference>
<feature type="domain" description="Protein kinase" evidence="4">
    <location>
        <begin position="18"/>
        <end position="289"/>
    </location>
</feature>
<keyword evidence="3" id="KW-0472">Membrane</keyword>
<organism evidence="5 6">
    <name type="scientific">Aeromicrobium phragmitis</name>
    <dbReference type="NCBI Taxonomy" id="2478914"/>
    <lineage>
        <taxon>Bacteria</taxon>
        <taxon>Bacillati</taxon>
        <taxon>Actinomycetota</taxon>
        <taxon>Actinomycetes</taxon>
        <taxon>Propionibacteriales</taxon>
        <taxon>Nocardioidaceae</taxon>
        <taxon>Aeromicrobium</taxon>
    </lineage>
</organism>
<dbReference type="CDD" id="cd13973">
    <property type="entry name" value="PK_MviN-like"/>
    <property type="match status" value="1"/>
</dbReference>
<feature type="region of interest" description="Disordered" evidence="2">
    <location>
        <begin position="284"/>
        <end position="320"/>
    </location>
</feature>
<comment type="caution">
    <text evidence="5">The sequence shown here is derived from an EMBL/GenBank/DDBJ whole genome shotgun (WGS) entry which is preliminary data.</text>
</comment>
<accession>A0A3L8PSA7</accession>
<dbReference type="SUPFAM" id="SSF56112">
    <property type="entry name" value="Protein kinase-like (PK-like)"/>
    <property type="match status" value="1"/>
</dbReference>
<gene>
    <name evidence="5" type="ORF">D9V41_01110</name>
</gene>
<keyword evidence="3" id="KW-0812">Transmembrane</keyword>
<keyword evidence="3" id="KW-1133">Transmembrane helix</keyword>
<dbReference type="PROSITE" id="PS50011">
    <property type="entry name" value="PROTEIN_KINASE_DOM"/>
    <property type="match status" value="1"/>
</dbReference>
<evidence type="ECO:0000313" key="5">
    <source>
        <dbReference type="EMBL" id="RLV57278.1"/>
    </source>
</evidence>